<dbReference type="InterPro" id="IPR051924">
    <property type="entry name" value="GST_Kappa/NadH"/>
</dbReference>
<dbReference type="GO" id="GO:0004364">
    <property type="term" value="F:glutathione transferase activity"/>
    <property type="evidence" value="ECO:0007669"/>
    <property type="project" value="TreeGrafter"/>
</dbReference>
<reference evidence="2" key="1">
    <citation type="submission" date="2018-05" db="EMBL/GenBank/DDBJ databases">
        <authorList>
            <person name="Lanie J.A."/>
            <person name="Ng W.-L."/>
            <person name="Kazmierczak K.M."/>
            <person name="Andrzejewski T.M."/>
            <person name="Davidsen T.M."/>
            <person name="Wayne K.J."/>
            <person name="Tettelin H."/>
            <person name="Glass J.I."/>
            <person name="Rusch D."/>
            <person name="Podicherti R."/>
            <person name="Tsui H.-C.T."/>
            <person name="Winkler M.E."/>
        </authorList>
    </citation>
    <scope>NUCLEOTIDE SEQUENCE</scope>
</reference>
<dbReference type="GO" id="GO:0005777">
    <property type="term" value="C:peroxisome"/>
    <property type="evidence" value="ECO:0007669"/>
    <property type="project" value="TreeGrafter"/>
</dbReference>
<name>A0A382DJJ1_9ZZZZ</name>
<dbReference type="GO" id="GO:1901170">
    <property type="term" value="P:naphthalene catabolic process"/>
    <property type="evidence" value="ECO:0007669"/>
    <property type="project" value="InterPro"/>
</dbReference>
<dbReference type="InterPro" id="IPR014440">
    <property type="entry name" value="HCCAis_GSTk"/>
</dbReference>
<evidence type="ECO:0000259" key="1">
    <source>
        <dbReference type="Pfam" id="PF01323"/>
    </source>
</evidence>
<dbReference type="InterPro" id="IPR036249">
    <property type="entry name" value="Thioredoxin-like_sf"/>
</dbReference>
<dbReference type="GO" id="GO:0006749">
    <property type="term" value="P:glutathione metabolic process"/>
    <property type="evidence" value="ECO:0007669"/>
    <property type="project" value="TreeGrafter"/>
</dbReference>
<dbReference type="PANTHER" id="PTHR42943:SF2">
    <property type="entry name" value="GLUTATHIONE S-TRANSFERASE KAPPA 1"/>
    <property type="match status" value="1"/>
</dbReference>
<sequence>MKSAKWYFDFVSPFAYLQNLRLDEFPTHLKIDRKPLLFAGLLKHWDSKGPAELPPKRLFTYRHVQWMADRLDIPLYFPERHPFNPIPMLRLCIASGCSKKAVDSIFKCIWEEGLVGDDPDNWNAFCSAVGLSVSEANELISKTEIKSELKSNGKNAIEQGVYGVPTLVVDGHLFWGYDSTNLALDYLVNPGLFDSPAMKRLETLPD</sequence>
<dbReference type="PANTHER" id="PTHR42943">
    <property type="entry name" value="GLUTATHIONE S-TRANSFERASE KAPPA"/>
    <property type="match status" value="1"/>
</dbReference>
<dbReference type="PIRSF" id="PIRSF006386">
    <property type="entry name" value="HCCAis_GSTk"/>
    <property type="match status" value="1"/>
</dbReference>
<accession>A0A382DJJ1</accession>
<dbReference type="GO" id="GO:0018845">
    <property type="term" value="F:2-hydroxychromene-2-carboxylate isomerase activity"/>
    <property type="evidence" value="ECO:0007669"/>
    <property type="project" value="InterPro"/>
</dbReference>
<dbReference type="InterPro" id="IPR044087">
    <property type="entry name" value="NahD-like"/>
</dbReference>
<dbReference type="InterPro" id="IPR001853">
    <property type="entry name" value="DSBA-like_thioredoxin_dom"/>
</dbReference>
<dbReference type="CDD" id="cd03022">
    <property type="entry name" value="DsbA_HCCA_Iso"/>
    <property type="match status" value="1"/>
</dbReference>
<dbReference type="GO" id="GO:0005739">
    <property type="term" value="C:mitochondrion"/>
    <property type="evidence" value="ECO:0007669"/>
    <property type="project" value="TreeGrafter"/>
</dbReference>
<feature type="domain" description="DSBA-like thioredoxin" evidence="1">
    <location>
        <begin position="7"/>
        <end position="185"/>
    </location>
</feature>
<proteinExistence type="predicted"/>
<organism evidence="2">
    <name type="scientific">marine metagenome</name>
    <dbReference type="NCBI Taxonomy" id="408172"/>
    <lineage>
        <taxon>unclassified sequences</taxon>
        <taxon>metagenomes</taxon>
        <taxon>ecological metagenomes</taxon>
    </lineage>
</organism>
<protein>
    <recommendedName>
        <fullName evidence="1">DSBA-like thioredoxin domain-containing protein</fullName>
    </recommendedName>
</protein>
<dbReference type="AlphaFoldDB" id="A0A382DJJ1"/>
<dbReference type="SUPFAM" id="SSF52833">
    <property type="entry name" value="Thioredoxin-like"/>
    <property type="match status" value="1"/>
</dbReference>
<dbReference type="Gene3D" id="3.40.30.10">
    <property type="entry name" value="Glutaredoxin"/>
    <property type="match status" value="1"/>
</dbReference>
<dbReference type="Pfam" id="PF01323">
    <property type="entry name" value="DSBA"/>
    <property type="match status" value="1"/>
</dbReference>
<gene>
    <name evidence="2" type="ORF">METZ01_LOCUS191422</name>
</gene>
<evidence type="ECO:0000313" key="2">
    <source>
        <dbReference type="EMBL" id="SVB38568.1"/>
    </source>
</evidence>
<dbReference type="GO" id="GO:0004602">
    <property type="term" value="F:glutathione peroxidase activity"/>
    <property type="evidence" value="ECO:0007669"/>
    <property type="project" value="TreeGrafter"/>
</dbReference>
<dbReference type="EMBL" id="UINC01039702">
    <property type="protein sequence ID" value="SVB38568.1"/>
    <property type="molecule type" value="Genomic_DNA"/>
</dbReference>